<dbReference type="CDD" id="cd07993">
    <property type="entry name" value="LPLAT_DHAPAT-like"/>
    <property type="match status" value="1"/>
</dbReference>
<dbReference type="SUPFAM" id="SSF69593">
    <property type="entry name" value="Glycerol-3-phosphate (1)-acyltransferase"/>
    <property type="match status" value="1"/>
</dbReference>
<dbReference type="GO" id="GO:0031966">
    <property type="term" value="C:mitochondrial membrane"/>
    <property type="evidence" value="ECO:0007669"/>
    <property type="project" value="TreeGrafter"/>
</dbReference>
<dbReference type="AlphaFoldDB" id="A0A6M2E3S8"/>
<keyword evidence="5 7" id="KW-0012">Acyltransferase</keyword>
<dbReference type="GO" id="GO:0006072">
    <property type="term" value="P:glycerol-3-phosphate metabolic process"/>
    <property type="evidence" value="ECO:0007669"/>
    <property type="project" value="TreeGrafter"/>
</dbReference>
<dbReference type="PANTHER" id="PTHR12563:SF23">
    <property type="entry name" value="BCDNA.GH07066"/>
    <property type="match status" value="1"/>
</dbReference>
<dbReference type="EMBL" id="GIIL01007941">
    <property type="protein sequence ID" value="NOV51667.1"/>
    <property type="molecule type" value="Transcribed_RNA"/>
</dbReference>
<evidence type="ECO:0000259" key="6">
    <source>
        <dbReference type="SMART" id="SM00563"/>
    </source>
</evidence>
<comment type="subcellular location">
    <subcellularLocation>
        <location evidence="1">Membrane</location>
    </subcellularLocation>
</comment>
<dbReference type="GO" id="GO:0008654">
    <property type="term" value="P:phospholipid biosynthetic process"/>
    <property type="evidence" value="ECO:0007669"/>
    <property type="project" value="TreeGrafter"/>
</dbReference>
<dbReference type="InterPro" id="IPR045520">
    <property type="entry name" value="GPAT/DHAPAT_C"/>
</dbReference>
<comment type="similarity">
    <text evidence="2">Belongs to the GPAT/DAPAT family.</text>
</comment>
<keyword evidence="4" id="KW-0472">Membrane</keyword>
<dbReference type="GO" id="GO:0004366">
    <property type="term" value="F:glycerol-3-phosphate O-acyltransferase activity"/>
    <property type="evidence" value="ECO:0007669"/>
    <property type="project" value="TreeGrafter"/>
</dbReference>
<dbReference type="PANTHER" id="PTHR12563">
    <property type="entry name" value="GLYCEROL-3-PHOSPHATE ACYLTRANSFERASE"/>
    <property type="match status" value="1"/>
</dbReference>
<evidence type="ECO:0000256" key="3">
    <source>
        <dbReference type="ARBA" id="ARBA00022679"/>
    </source>
</evidence>
<evidence type="ECO:0000256" key="1">
    <source>
        <dbReference type="ARBA" id="ARBA00004370"/>
    </source>
</evidence>
<dbReference type="SMART" id="SM00563">
    <property type="entry name" value="PlsC"/>
    <property type="match status" value="1"/>
</dbReference>
<dbReference type="GO" id="GO:0006631">
    <property type="term" value="P:fatty acid metabolic process"/>
    <property type="evidence" value="ECO:0007669"/>
    <property type="project" value="TreeGrafter"/>
</dbReference>
<accession>A0A6M2E3S8</accession>
<protein>
    <submittedName>
        <fullName evidence="7">Putative dihydroxyactetone-phosphate acyltransferase dhapat</fullName>
    </submittedName>
</protein>
<keyword evidence="3 7" id="KW-0808">Transferase</keyword>
<feature type="domain" description="Phospholipid/glycerol acyltransferase" evidence="6">
    <location>
        <begin position="309"/>
        <end position="441"/>
    </location>
</feature>
<name>A0A6M2E3S8_XENCH</name>
<dbReference type="GO" id="GO:0019432">
    <property type="term" value="P:triglyceride biosynthetic process"/>
    <property type="evidence" value="ECO:0007669"/>
    <property type="project" value="TreeGrafter"/>
</dbReference>
<evidence type="ECO:0000256" key="5">
    <source>
        <dbReference type="ARBA" id="ARBA00023315"/>
    </source>
</evidence>
<sequence>MAGVIEVAVCLAILYWIFKARASAMVGVMSERVHETYSAWSAPSRYNSSKPKMECEELRSAAALRNIADQKRRRRIIDKDCDLKIRDNLLYQVKLQPVRQHTLPSKPSVSFGCEECSSVTTKSQVDPILRHSKVIRDVLRTTNTGVSYNTHGSRSFFASWAPHIAQALACKKFNYPQISDMVLGTERLNHALDQATFDTMKEEDLIKKRKNLGNMDSSNAGDTSSDESVSLLTQGDFDEHKFKTIRKTHEERAKRLLLDMRSKLSDIMLRITSWMLYKLLPCFLRGVAAHPAQVEMLRGIAENADGIPLIFMPLHRSHLDYILISFILLNNDIKSPLVAAGNNLRIPFFGSLLRGLGAFYIKRRIDPVDGKKDHVYRAVLHTYLQKCLGAGHNVEFFIEGGRTRTGKPCMPKGGILSVIIDAYLDGTITDAFLVPVSVHYERLVDGDFISEQLGRSKQTENFRSAVRAIWTTLRSDYGLMRIDFNEPLSVKDLIQAFKNRQQIEQHQLAEACGIHAASGDRNLRHLQHQPSTTSLYGTDVVQEEIRTLVDSIGKHVVYDCAKVTTIMSTNAVSFLLLTRYRKGCELKKLAAELDLLRTELESESRNLGFTGRSIDVIEYSVKLLGPKLLQKEIKDNVIFIKPVTSLPNVIELSYYSNCLTPCFALRSIIVISMEYLLTQNDEFVSQLALINIAGELCDTLRYEFILNKPCQNLDILIRDTMVMLCESDVLNIPQKFYTDDEKWSRRFAATLDICDDSEDEDDNYSGRGDASEVIKIGSSKESLEIRKNLVAVLSPLLNTYLCTAKALIRLLEGPMVERDFIEHVLQRIQKEVDDNSCQYGESVSSDTVRNALKLFTKWGALENCTGTSTMRKGRMVSLGLHWDTYDGIQTIIRKLQRFNEESQE</sequence>
<dbReference type="InterPro" id="IPR002123">
    <property type="entry name" value="Plipid/glycerol_acylTrfase"/>
</dbReference>
<dbReference type="InterPro" id="IPR022284">
    <property type="entry name" value="GPAT/DHAPAT"/>
</dbReference>
<proteinExistence type="inferred from homology"/>
<evidence type="ECO:0000256" key="2">
    <source>
        <dbReference type="ARBA" id="ARBA00007937"/>
    </source>
</evidence>
<evidence type="ECO:0000313" key="7">
    <source>
        <dbReference type="EMBL" id="NOV51667.1"/>
    </source>
</evidence>
<reference evidence="7" key="1">
    <citation type="submission" date="2020-03" db="EMBL/GenBank/DDBJ databases">
        <title>Transcriptomic Profiling of the Digestive Tract of the Rat Flea, Xenopsylla cheopis, Following Blood Feeding and Infection with Yersinia pestis.</title>
        <authorList>
            <person name="Bland D.M."/>
            <person name="Martens C.A."/>
            <person name="Virtaneva K."/>
            <person name="Kanakabandi K."/>
            <person name="Long D."/>
            <person name="Rosenke R."/>
            <person name="Saturday G.A."/>
            <person name="Hoyt F.H."/>
            <person name="Bruno D.P."/>
            <person name="Ribeiro J.M.C."/>
            <person name="Hinnebusch J."/>
        </authorList>
    </citation>
    <scope>NUCLEOTIDE SEQUENCE</scope>
</reference>
<dbReference type="InterPro" id="IPR041728">
    <property type="entry name" value="GPAT/DHAPAT_LPLAT"/>
</dbReference>
<dbReference type="Pfam" id="PF01553">
    <property type="entry name" value="Acyltransferase"/>
    <property type="match status" value="1"/>
</dbReference>
<dbReference type="Pfam" id="PF19277">
    <property type="entry name" value="GPAT_C"/>
    <property type="match status" value="1"/>
</dbReference>
<organism evidence="7">
    <name type="scientific">Xenopsylla cheopis</name>
    <name type="common">Oriental rat flea</name>
    <name type="synonym">Pulex cheopis</name>
    <dbReference type="NCBI Taxonomy" id="163159"/>
    <lineage>
        <taxon>Eukaryota</taxon>
        <taxon>Metazoa</taxon>
        <taxon>Ecdysozoa</taxon>
        <taxon>Arthropoda</taxon>
        <taxon>Hexapoda</taxon>
        <taxon>Insecta</taxon>
        <taxon>Pterygota</taxon>
        <taxon>Neoptera</taxon>
        <taxon>Endopterygota</taxon>
        <taxon>Siphonaptera</taxon>
        <taxon>Pulicidae</taxon>
        <taxon>Xenopsyllinae</taxon>
        <taxon>Xenopsylla</taxon>
    </lineage>
</organism>
<evidence type="ECO:0000256" key="4">
    <source>
        <dbReference type="ARBA" id="ARBA00023136"/>
    </source>
</evidence>